<evidence type="ECO:0000259" key="2">
    <source>
        <dbReference type="Pfam" id="PF02371"/>
    </source>
</evidence>
<organism evidence="4 5">
    <name type="scientific">Kitasatospora terrestris</name>
    <dbReference type="NCBI Taxonomy" id="258051"/>
    <lineage>
        <taxon>Bacteria</taxon>
        <taxon>Bacillati</taxon>
        <taxon>Actinomycetota</taxon>
        <taxon>Actinomycetes</taxon>
        <taxon>Kitasatosporales</taxon>
        <taxon>Streptomycetaceae</taxon>
        <taxon>Kitasatospora</taxon>
    </lineage>
</organism>
<dbReference type="Pfam" id="PF01548">
    <property type="entry name" value="DEDD_Tnp_IS110"/>
    <property type="match status" value="1"/>
</dbReference>
<sequence>MSDHIAVVGGVDTHTDFHQAAVIDSIGRHLATESFPTTPDGYRRLLDWLRSHGDLMAVGVEGTGAYGAELARHLRTNQVTVVDVDRPDRRARRANGKSDPVDAYAAATAVLSGRAGGTPKTRDGIVEAIRSLRVVRRSAIKSRTQTINQIRNLIVTAPAEVREKLRGLPTSELIRQLARSRPGTHTHDPAGAVRIALRRLARRYQYLTDEITNADAELKPLVTQAAPELVALSGVGTETAAQLLITAGDNSDRLRSEASFAHLCAAAPVPASSGRTHRHRLNRGGDRQANNALHVIALVRMRHDPRTREYVARRTAEGMSKKDILRCLKRFIAREVYKHLVQPSISPQPLLQTA</sequence>
<dbReference type="InterPro" id="IPR003346">
    <property type="entry name" value="Transposase_20"/>
</dbReference>
<dbReference type="EMBL" id="BAABIS010000001">
    <property type="protein sequence ID" value="GAA4885477.1"/>
    <property type="molecule type" value="Genomic_DNA"/>
</dbReference>
<gene>
    <name evidence="3" type="ORF">GCM10023235_37810</name>
    <name evidence="4" type="ORF">GCM10023235_78170</name>
</gene>
<protein>
    <submittedName>
        <fullName evidence="4">IS110 family transposase</fullName>
    </submittedName>
</protein>
<accession>A0ABP9ERL2</accession>
<dbReference type="PANTHER" id="PTHR33055:SF16">
    <property type="entry name" value="TRANSPOSASE FOR INSERTION SEQUENCE ELEMENT IS1547"/>
    <property type="match status" value="1"/>
</dbReference>
<evidence type="ECO:0000259" key="1">
    <source>
        <dbReference type="Pfam" id="PF01548"/>
    </source>
</evidence>
<dbReference type="PANTHER" id="PTHR33055">
    <property type="entry name" value="TRANSPOSASE FOR INSERTION SEQUENCE ELEMENT IS1111A"/>
    <property type="match status" value="1"/>
</dbReference>
<evidence type="ECO:0000313" key="5">
    <source>
        <dbReference type="Proteomes" id="UP001501752"/>
    </source>
</evidence>
<evidence type="ECO:0000313" key="3">
    <source>
        <dbReference type="EMBL" id="GAA4856664.1"/>
    </source>
</evidence>
<reference evidence="5" key="2">
    <citation type="journal article" date="2019" name="Int. J. Syst. Evol. Microbiol.">
        <title>The Global Catalogue of Microorganisms (GCM) 10K type strain sequencing project: providing services to taxonomists for standard genome sequencing and annotation.</title>
        <authorList>
            <consortium name="The Broad Institute Genomics Platform"/>
            <consortium name="The Broad Institute Genome Sequencing Center for Infectious Disease"/>
            <person name="Wu L."/>
            <person name="Ma J."/>
        </authorList>
    </citation>
    <scope>NUCLEOTIDE SEQUENCE [LARGE SCALE GENOMIC DNA]</scope>
    <source>
        <strain evidence="5">JCM 13006</strain>
    </source>
</reference>
<dbReference type="NCBIfam" id="NF033542">
    <property type="entry name" value="transpos_IS110"/>
    <property type="match status" value="1"/>
</dbReference>
<feature type="domain" description="Transposase IS116/IS110/IS902 C-terminal" evidence="2">
    <location>
        <begin position="231"/>
        <end position="311"/>
    </location>
</feature>
<dbReference type="EMBL" id="BAABIS010000001">
    <property type="protein sequence ID" value="GAA4856664.1"/>
    <property type="molecule type" value="Genomic_DNA"/>
</dbReference>
<dbReference type="Proteomes" id="UP001501752">
    <property type="component" value="Unassembled WGS sequence"/>
</dbReference>
<evidence type="ECO:0000313" key="4">
    <source>
        <dbReference type="EMBL" id="GAA4885477.1"/>
    </source>
</evidence>
<comment type="caution">
    <text evidence="4">The sequence shown here is derived from an EMBL/GenBank/DDBJ whole genome shotgun (WGS) entry which is preliminary data.</text>
</comment>
<reference evidence="4" key="1">
    <citation type="journal article" date="2014" name="Int. J. Syst. Evol. Microbiol.">
        <title>Complete genome of a new Firmicutes species belonging to the dominant human colonic microbiota ('Ruminococcus bicirculans') reveals two chromosomes and a selective capacity to utilize plant glucans.</title>
        <authorList>
            <consortium name="NISC Comparative Sequencing Program"/>
            <person name="Wegmann U."/>
            <person name="Louis P."/>
            <person name="Goesmann A."/>
            <person name="Henrissat B."/>
            <person name="Duncan S.H."/>
            <person name="Flint H.J."/>
        </authorList>
    </citation>
    <scope>NUCLEOTIDE SEQUENCE</scope>
    <source>
        <strain evidence="4">JCM 13006</strain>
    </source>
</reference>
<dbReference type="InterPro" id="IPR047650">
    <property type="entry name" value="Transpos_IS110"/>
</dbReference>
<feature type="domain" description="Transposase IS110-like N-terminal" evidence="1">
    <location>
        <begin position="10"/>
        <end position="154"/>
    </location>
</feature>
<dbReference type="InterPro" id="IPR002525">
    <property type="entry name" value="Transp_IS110-like_N"/>
</dbReference>
<proteinExistence type="predicted"/>
<keyword evidence="5" id="KW-1185">Reference proteome</keyword>
<dbReference type="Pfam" id="PF02371">
    <property type="entry name" value="Transposase_20"/>
    <property type="match status" value="1"/>
</dbReference>
<dbReference type="RefSeq" id="WP_345698020.1">
    <property type="nucleotide sequence ID" value="NZ_BAABIS010000001.1"/>
</dbReference>
<name>A0ABP9ERL2_9ACTN</name>
<reference evidence="4" key="3">
    <citation type="submission" date="2023-12" db="EMBL/GenBank/DDBJ databases">
        <authorList>
            <person name="Sun Q."/>
            <person name="Inoue M."/>
        </authorList>
    </citation>
    <scope>NUCLEOTIDE SEQUENCE</scope>
    <source>
        <strain evidence="4">JCM 13006</strain>
    </source>
</reference>